<reference evidence="4 5" key="1">
    <citation type="journal article" date="2019" name="Lett. Appl. Microbiol.">
        <title>A case of 'blown pack' spoilage of vacuum-packaged pork likely associated with Clostridium estertheticum in Canada.</title>
        <authorList>
            <person name="Zhang P."/>
            <person name="Ward P."/>
            <person name="McMullen L.M."/>
            <person name="Yang X."/>
        </authorList>
    </citation>
    <scope>NUCLEOTIDE SEQUENCE [LARGE SCALE GENOMIC DNA]</scope>
    <source>
        <strain evidence="4 5">MA19</strain>
    </source>
</reference>
<evidence type="ECO:0000256" key="1">
    <source>
        <dbReference type="ARBA" id="ARBA00023125"/>
    </source>
</evidence>
<dbReference type="PANTHER" id="PTHR43479">
    <property type="entry name" value="ACREF/ENVCD OPERON REPRESSOR-RELATED"/>
    <property type="match status" value="1"/>
</dbReference>
<feature type="DNA-binding region" description="H-T-H motif" evidence="2">
    <location>
        <begin position="47"/>
        <end position="66"/>
    </location>
</feature>
<dbReference type="EMBL" id="SPSF01000055">
    <property type="protein sequence ID" value="MPQ64709.1"/>
    <property type="molecule type" value="Genomic_DNA"/>
</dbReference>
<dbReference type="InterPro" id="IPR001647">
    <property type="entry name" value="HTH_TetR"/>
</dbReference>
<dbReference type="GO" id="GO:0003677">
    <property type="term" value="F:DNA binding"/>
    <property type="evidence" value="ECO:0007669"/>
    <property type="project" value="UniProtKB-UniRule"/>
</dbReference>
<dbReference type="SUPFAM" id="SSF46689">
    <property type="entry name" value="Homeodomain-like"/>
    <property type="match status" value="1"/>
</dbReference>
<keyword evidence="1 2" id="KW-0238">DNA-binding</keyword>
<dbReference type="InterPro" id="IPR009057">
    <property type="entry name" value="Homeodomain-like_sf"/>
</dbReference>
<dbReference type="AlphaFoldDB" id="A0A5N7IUX0"/>
<dbReference type="Proteomes" id="UP000342249">
    <property type="component" value="Unassembled WGS sequence"/>
</dbReference>
<proteinExistence type="predicted"/>
<protein>
    <submittedName>
        <fullName evidence="4">TetR/AcrR family transcriptional regulator</fullName>
    </submittedName>
</protein>
<dbReference type="PANTHER" id="PTHR43479:SF11">
    <property type="entry name" value="ACREF_ENVCD OPERON REPRESSOR-RELATED"/>
    <property type="match status" value="1"/>
</dbReference>
<sequence>MNYYSFKRGDYMPKTKIQCDEIRKKMRKKILDSALIYFARSGYSGTKISDLAHFIGIGQGTLYSYFSSKEELFKVILGNTVISNEENMLKLQNAPVSASKKITILSNQMLEAIKMDTPVAYMFVLNMQYSMENDFNNPFTKAYEERPNQILAEIIVEGQKEKTVVQGNPNDLADLYWSMVHMIALKKVFNNKHETFQTKWLTRLLLSDVAVINGV</sequence>
<dbReference type="PROSITE" id="PS50977">
    <property type="entry name" value="HTH_TETR_2"/>
    <property type="match status" value="1"/>
</dbReference>
<feature type="domain" description="HTH tetR-type" evidence="3">
    <location>
        <begin position="24"/>
        <end position="84"/>
    </location>
</feature>
<evidence type="ECO:0000256" key="2">
    <source>
        <dbReference type="PROSITE-ProRule" id="PRU00335"/>
    </source>
</evidence>
<evidence type="ECO:0000259" key="3">
    <source>
        <dbReference type="PROSITE" id="PS50977"/>
    </source>
</evidence>
<dbReference type="Gene3D" id="1.10.357.10">
    <property type="entry name" value="Tetracycline Repressor, domain 2"/>
    <property type="match status" value="1"/>
</dbReference>
<dbReference type="Pfam" id="PF00440">
    <property type="entry name" value="TetR_N"/>
    <property type="match status" value="1"/>
</dbReference>
<dbReference type="InterPro" id="IPR050624">
    <property type="entry name" value="HTH-type_Tx_Regulator"/>
</dbReference>
<gene>
    <name evidence="4" type="ORF">E4V82_21785</name>
</gene>
<dbReference type="PRINTS" id="PR00455">
    <property type="entry name" value="HTHTETR"/>
</dbReference>
<evidence type="ECO:0000313" key="5">
    <source>
        <dbReference type="Proteomes" id="UP000342249"/>
    </source>
</evidence>
<evidence type="ECO:0000313" key="4">
    <source>
        <dbReference type="EMBL" id="MPQ64709.1"/>
    </source>
</evidence>
<comment type="caution">
    <text evidence="4">The sequence shown here is derived from an EMBL/GenBank/DDBJ whole genome shotgun (WGS) entry which is preliminary data.</text>
</comment>
<accession>A0A5N7IUX0</accession>
<organism evidence="4 5">
    <name type="scientific">Clostridium estertheticum</name>
    <dbReference type="NCBI Taxonomy" id="238834"/>
    <lineage>
        <taxon>Bacteria</taxon>
        <taxon>Bacillati</taxon>
        <taxon>Bacillota</taxon>
        <taxon>Clostridia</taxon>
        <taxon>Eubacteriales</taxon>
        <taxon>Clostridiaceae</taxon>
        <taxon>Clostridium</taxon>
    </lineage>
</organism>
<name>A0A5N7IUX0_9CLOT</name>